<evidence type="ECO:0000313" key="2">
    <source>
        <dbReference type="Proteomes" id="UP001306950"/>
    </source>
</evidence>
<reference evidence="1 2" key="1">
    <citation type="submission" date="2024-02" db="EMBL/GenBank/DDBJ databases">
        <title>A nitrogen-fixing paenibacillus bacterium.</title>
        <authorList>
            <person name="Zhang W.L."/>
            <person name="Chen S.F."/>
        </authorList>
    </citation>
    <scope>NUCLEOTIDE SEQUENCE [LARGE SCALE GENOMIC DNA]</scope>
    <source>
        <strain evidence="1 2">M1</strain>
    </source>
</reference>
<dbReference type="EMBL" id="JAZHPZ010000004">
    <property type="protein sequence ID" value="MEF2966297.1"/>
    <property type="molecule type" value="Genomic_DNA"/>
</dbReference>
<dbReference type="RefSeq" id="WP_331846518.1">
    <property type="nucleotide sequence ID" value="NZ_JAZHPZ010000004.1"/>
</dbReference>
<gene>
    <name evidence="1" type="ORF">V3851_10685</name>
</gene>
<evidence type="ECO:0008006" key="3">
    <source>
        <dbReference type="Google" id="ProtNLM"/>
    </source>
</evidence>
<proteinExistence type="predicted"/>
<comment type="caution">
    <text evidence="1">The sequence shown here is derived from an EMBL/GenBank/DDBJ whole genome shotgun (WGS) entry which is preliminary data.</text>
</comment>
<name>A0ABU7VRF2_9BACL</name>
<dbReference type="Proteomes" id="UP001306950">
    <property type="component" value="Unassembled WGS sequence"/>
</dbReference>
<protein>
    <recommendedName>
        <fullName evidence="3">CRISPR-associated protein Csh1</fullName>
    </recommendedName>
</protein>
<sequence>MLKDLADSYQLAKNRPPEQVIQDSHRPKSGLYLRLRLDQSWAEQQRDFEGNHLMINSKENEEDIPVSNLSLFQWFQVRDYYSSLITMNKAVDGGKQIHSNNPFALFAKREVFLEEKKDSKFSMQDNVVRFLEQTKPVPVRQKWAELITLKNSNKEARALTPEEFFAETDYAQSFHYLDSNFRKNKLQEIASWYADNLKPLTEFVRSLNFKNYVKLFFTPEIPTLDDSYTNQQIYQFEYTLYTIPKIFNSNDYNQMANGEMTGLPGFNVSMNSKKPYLEHKTMRVVAPIRVSLDEAMLLKSTTEWLLSQDKFVTHKFKYETSFSLAKASGPEGAYHVYVEGKDNEVLSYENIPFSTEVLIQIPVFNYLEVRDHEGFVKDYSNMHINGAEQLQKQISSRFFRGRMNQDQGRFVYGDEPKPRDKDFTSVMGALFMQSRQAFHDWIYKGTEMTIRPIFDRTTLRLIEEQLLYVEPGGLKNGRLNLLDLRWLADAFNVRLSMDRYLKRNEGGPTMGDRISAVKASLKDKLALNDINVCGNDDEFYFLAGQIAYFLKSLSETYNKTGDLLGPFLSVKRSDQLKRRLEDAYALHKHKIRLNHFKFNRAFSSVFGYKPEAEPEGDVREFFIAGLLADNWFYEKSEKASNQANEGEDSND</sequence>
<keyword evidence="2" id="KW-1185">Reference proteome</keyword>
<organism evidence="1 2">
    <name type="scientific">Paenibacillus haidiansis</name>
    <dbReference type="NCBI Taxonomy" id="1574488"/>
    <lineage>
        <taxon>Bacteria</taxon>
        <taxon>Bacillati</taxon>
        <taxon>Bacillota</taxon>
        <taxon>Bacilli</taxon>
        <taxon>Bacillales</taxon>
        <taxon>Paenibacillaceae</taxon>
        <taxon>Paenibacillus</taxon>
    </lineage>
</organism>
<accession>A0ABU7VRF2</accession>
<evidence type="ECO:0000313" key="1">
    <source>
        <dbReference type="EMBL" id="MEF2966297.1"/>
    </source>
</evidence>